<dbReference type="RefSeq" id="XP_040563939.1">
    <property type="nucleotide sequence ID" value="XM_040708005.2"/>
</dbReference>
<dbReference type="InterPro" id="IPR000719">
    <property type="entry name" value="Prot_kinase_dom"/>
</dbReference>
<dbReference type="InterPro" id="IPR011009">
    <property type="entry name" value="Kinase-like_dom_sf"/>
</dbReference>
<dbReference type="Gene3D" id="1.10.510.10">
    <property type="entry name" value="Transferase(Phosphotransferase) domain 1"/>
    <property type="match status" value="2"/>
</dbReference>
<dbReference type="OrthoDB" id="4062651at2759"/>
<dbReference type="SUPFAM" id="SSF56112">
    <property type="entry name" value="Protein kinase-like (PK-like)"/>
    <property type="match status" value="1"/>
</dbReference>
<dbReference type="PANTHER" id="PTHR24416">
    <property type="entry name" value="TYROSINE-PROTEIN KINASE RECEPTOR"/>
    <property type="match status" value="1"/>
</dbReference>
<dbReference type="InterPro" id="IPR008266">
    <property type="entry name" value="Tyr_kinase_AS"/>
</dbReference>
<evidence type="ECO:0000256" key="3">
    <source>
        <dbReference type="ARBA" id="ARBA00051243"/>
    </source>
</evidence>
<sequence length="766" mass="87819">MKLLPRGFPYILLQICFVYSLWIDPDTSLRIFEYFPTPCPNSGYACPNDKKCVEKEDLCNGVKDCRNGGEDENPELCQELECSRKEGRLRCPEDHSSICIPFSQLCNGEDNCPDGKDEAYCFHRLYRGCLTPFERDSSDVRMTDCANCFCYMEPSQKIPNRRGLNSGEEKSLCLERDSSRICDGISDCVDGRDEDFEVCSPKVVEEPPRINSSRRFGKALEDFSWGAPRIMDKFERKESIIIFALLAGSGFMVLLLMMTCFVIGSWGGLKKPSPVPPPIVTAKQDPEYDDTRSSTATEMTDVFYEGGRRKSENRTFCNFVNDRWNWNLSTLIRELGRGFYGRVFLVRDEMDRFVAVKTAERDRNQESNLSKLKKRILNNEVDILIKASDNENIIKLLGYNRDLELIILEFCHKGSLLEFIIENRSSYIDELDVKTQELISDKTYYASNPGISKSSNSLPRSIKLRSSRRLASFSEDDGVYEKIGQGDSMLFNTRRLLKWANQIAKGMKFLESRNIIHGDLALRNVLLSRSDVVKISDFGLASLSDDSSDNIKSLTDIEFSNIFQASEEERMKPIPVAWMPVEFFLHQNFLDFPYVPTHYSDVWSLGITLYEMFTLGKKPYEEIALGEIGGFLKSGKRLNLPNLAPKSFRTLISSCWNDNPTLRPNFDSIVQSFYILLEYSGKRRNKHCRQKFESIGEAVLRRQSGLFEYEDEDELDEFKRNSGCSSYSADGYIPMSSRGNTPPVQDYIYWKGYKIMRSHTSLSSLK</sequence>
<evidence type="ECO:0000313" key="9">
    <source>
        <dbReference type="EMBL" id="CDW40652.1"/>
    </source>
</evidence>
<keyword evidence="5" id="KW-0547">Nucleotide-binding</keyword>
<dbReference type="PROSITE" id="PS50011">
    <property type="entry name" value="PROTEIN_KINASE_DOM"/>
    <property type="match status" value="1"/>
</dbReference>
<comment type="subcellular location">
    <subcellularLocation>
        <location evidence="1">Membrane</location>
        <topology evidence="1">Single-pass membrane protein</topology>
    </subcellularLocation>
</comment>
<dbReference type="PANTHER" id="PTHR24416:SF600">
    <property type="entry name" value="PDGF- AND VEGF-RECEPTOR RELATED, ISOFORM J"/>
    <property type="match status" value="1"/>
</dbReference>
<evidence type="ECO:0000259" key="8">
    <source>
        <dbReference type="PROSITE" id="PS50011"/>
    </source>
</evidence>
<dbReference type="InterPro" id="IPR036055">
    <property type="entry name" value="LDL_receptor-like_sf"/>
</dbReference>
<dbReference type="Pfam" id="PF07714">
    <property type="entry name" value="PK_Tyr_Ser-Thr"/>
    <property type="match status" value="1"/>
</dbReference>
<dbReference type="SUPFAM" id="SSF57424">
    <property type="entry name" value="LDL receptor-like module"/>
    <property type="match status" value="2"/>
</dbReference>
<dbReference type="KEGG" id="lsm:121114139"/>
<keyword evidence="2 4" id="KW-1015">Disulfide bond</keyword>
<dbReference type="PROSITE" id="PS00109">
    <property type="entry name" value="PROTEIN_KINASE_TYR"/>
    <property type="match status" value="1"/>
</dbReference>
<comment type="caution">
    <text evidence="4">Lacks conserved residue(s) required for the propagation of feature annotation.</text>
</comment>
<dbReference type="GeneID" id="121114139"/>
<dbReference type="GO" id="GO:0005886">
    <property type="term" value="C:plasma membrane"/>
    <property type="evidence" value="ECO:0007669"/>
    <property type="project" value="TreeGrafter"/>
</dbReference>
<dbReference type="InterPro" id="IPR001245">
    <property type="entry name" value="Ser-Thr/Tyr_kinase_cat_dom"/>
</dbReference>
<dbReference type="PRINTS" id="PR00261">
    <property type="entry name" value="LDLRECEPTOR"/>
</dbReference>
<keyword evidence="7" id="KW-0732">Signal</keyword>
<dbReference type="InterPro" id="IPR050122">
    <property type="entry name" value="RTK"/>
</dbReference>
<reference evidence="9" key="1">
    <citation type="submission" date="2014-05" db="EMBL/GenBank/DDBJ databases">
        <authorList>
            <person name="Chronopoulou M."/>
        </authorList>
    </citation>
    <scope>NUCLEOTIDE SEQUENCE</scope>
    <source>
        <tissue evidence="9">Whole organism</tissue>
    </source>
</reference>
<dbReference type="PROSITE" id="PS00107">
    <property type="entry name" value="PROTEIN_KINASE_ATP"/>
    <property type="match status" value="1"/>
</dbReference>
<name>A0A0K2US00_LEPSM</name>
<comment type="catalytic activity">
    <reaction evidence="3">
        <text>L-tyrosyl-[protein] + ATP = O-phospho-L-tyrosyl-[protein] + ADP + H(+)</text>
        <dbReference type="Rhea" id="RHEA:10596"/>
        <dbReference type="Rhea" id="RHEA-COMP:10136"/>
        <dbReference type="Rhea" id="RHEA-COMP:20101"/>
        <dbReference type="ChEBI" id="CHEBI:15378"/>
        <dbReference type="ChEBI" id="CHEBI:30616"/>
        <dbReference type="ChEBI" id="CHEBI:46858"/>
        <dbReference type="ChEBI" id="CHEBI:61978"/>
        <dbReference type="ChEBI" id="CHEBI:456216"/>
        <dbReference type="EC" id="2.7.10.1"/>
    </reaction>
</comment>
<feature type="signal peptide" evidence="7">
    <location>
        <begin position="1"/>
        <end position="20"/>
    </location>
</feature>
<evidence type="ECO:0000256" key="2">
    <source>
        <dbReference type="ARBA" id="ARBA00023157"/>
    </source>
</evidence>
<keyword evidence="5" id="KW-0067">ATP-binding</keyword>
<dbReference type="AlphaFoldDB" id="A0A0K2US00"/>
<dbReference type="EMBL" id="HACA01023291">
    <property type="protein sequence ID" value="CDW40652.1"/>
    <property type="molecule type" value="Transcribed_RNA"/>
</dbReference>
<protein>
    <submittedName>
        <fullName evidence="9">Vascular endothelial growth factor receptor 1like [Nasonia vitripennis]</fullName>
    </submittedName>
</protein>
<keyword evidence="9" id="KW-0675">Receptor</keyword>
<dbReference type="PROSITE" id="PS50068">
    <property type="entry name" value="LDLRA_2"/>
    <property type="match status" value="2"/>
</dbReference>
<dbReference type="SMART" id="SM00192">
    <property type="entry name" value="LDLa"/>
    <property type="match status" value="3"/>
</dbReference>
<keyword evidence="6" id="KW-0472">Membrane</keyword>
<feature type="transmembrane region" description="Helical" evidence="6">
    <location>
        <begin position="240"/>
        <end position="266"/>
    </location>
</feature>
<proteinExistence type="predicted"/>
<keyword evidence="6" id="KW-1133">Transmembrane helix</keyword>
<dbReference type="GO" id="GO:0007169">
    <property type="term" value="P:cell surface receptor protein tyrosine kinase signaling pathway"/>
    <property type="evidence" value="ECO:0007669"/>
    <property type="project" value="TreeGrafter"/>
</dbReference>
<evidence type="ECO:0000256" key="7">
    <source>
        <dbReference type="SAM" id="SignalP"/>
    </source>
</evidence>
<evidence type="ECO:0000256" key="4">
    <source>
        <dbReference type="PROSITE-ProRule" id="PRU00124"/>
    </source>
</evidence>
<evidence type="ECO:0000256" key="1">
    <source>
        <dbReference type="ARBA" id="ARBA00004167"/>
    </source>
</evidence>
<organism evidence="9">
    <name type="scientific">Lepeophtheirus salmonis</name>
    <name type="common">Salmon louse</name>
    <name type="synonym">Caligus salmonis</name>
    <dbReference type="NCBI Taxonomy" id="72036"/>
    <lineage>
        <taxon>Eukaryota</taxon>
        <taxon>Metazoa</taxon>
        <taxon>Ecdysozoa</taxon>
        <taxon>Arthropoda</taxon>
        <taxon>Crustacea</taxon>
        <taxon>Multicrustacea</taxon>
        <taxon>Hexanauplia</taxon>
        <taxon>Copepoda</taxon>
        <taxon>Siphonostomatoida</taxon>
        <taxon>Caligidae</taxon>
        <taxon>Lepeophtheirus</taxon>
    </lineage>
</organism>
<dbReference type="GO" id="GO:0043235">
    <property type="term" value="C:receptor complex"/>
    <property type="evidence" value="ECO:0007669"/>
    <property type="project" value="TreeGrafter"/>
</dbReference>
<dbReference type="InterPro" id="IPR002172">
    <property type="entry name" value="LDrepeatLR_classA_rpt"/>
</dbReference>
<dbReference type="GO" id="GO:0004714">
    <property type="term" value="F:transmembrane receptor protein tyrosine kinase activity"/>
    <property type="evidence" value="ECO:0007669"/>
    <property type="project" value="UniProtKB-EC"/>
</dbReference>
<dbReference type="GO" id="GO:0005524">
    <property type="term" value="F:ATP binding"/>
    <property type="evidence" value="ECO:0007669"/>
    <property type="project" value="UniProtKB-UniRule"/>
</dbReference>
<feature type="domain" description="Protein kinase" evidence="8">
    <location>
        <begin position="329"/>
        <end position="677"/>
    </location>
</feature>
<dbReference type="CDD" id="cd00112">
    <property type="entry name" value="LDLa"/>
    <property type="match status" value="2"/>
</dbReference>
<accession>A0A0K2US00</accession>
<dbReference type="InterPro" id="IPR017441">
    <property type="entry name" value="Protein_kinase_ATP_BS"/>
</dbReference>
<dbReference type="OMA" id="SSTICYW"/>
<feature type="binding site" evidence="5">
    <location>
        <position position="357"/>
    </location>
    <ligand>
        <name>ATP</name>
        <dbReference type="ChEBI" id="CHEBI:30616"/>
    </ligand>
</feature>
<evidence type="ECO:0000256" key="5">
    <source>
        <dbReference type="PROSITE-ProRule" id="PRU10141"/>
    </source>
</evidence>
<feature type="disulfide bond" evidence="4">
    <location>
        <begin position="106"/>
        <end position="121"/>
    </location>
</feature>
<evidence type="ECO:0000256" key="6">
    <source>
        <dbReference type="SAM" id="Phobius"/>
    </source>
</evidence>
<dbReference type="Gene3D" id="4.10.400.10">
    <property type="entry name" value="Low-density Lipoprotein Receptor"/>
    <property type="match status" value="2"/>
</dbReference>
<feature type="chain" id="PRO_5005488879" evidence="7">
    <location>
        <begin position="21"/>
        <end position="766"/>
    </location>
</feature>
<keyword evidence="6" id="KW-0812">Transmembrane</keyword>